<dbReference type="SUPFAM" id="SSF110296">
    <property type="entry name" value="Oligoxyloglucan reducing end-specific cellobiohydrolase"/>
    <property type="match status" value="1"/>
</dbReference>
<proteinExistence type="predicted"/>
<dbReference type="Proteomes" id="UP000185596">
    <property type="component" value="Unassembled WGS sequence"/>
</dbReference>
<evidence type="ECO:0000256" key="1">
    <source>
        <dbReference type="SAM" id="SignalP"/>
    </source>
</evidence>
<keyword evidence="3" id="KW-1185">Reference proteome</keyword>
<organism evidence="2 3">
    <name type="scientific">Actinophytocola xanthii</name>
    <dbReference type="NCBI Taxonomy" id="1912961"/>
    <lineage>
        <taxon>Bacteria</taxon>
        <taxon>Bacillati</taxon>
        <taxon>Actinomycetota</taxon>
        <taxon>Actinomycetes</taxon>
        <taxon>Pseudonocardiales</taxon>
        <taxon>Pseudonocardiaceae</taxon>
    </lineage>
</organism>
<sequence>MKLIVAGLVGLLAVTTPVAAASPSDTFLPSSVSWLDPRHGSAFGYTPCGEDLCPELLATVDGGDSWQARTAPPVKLPENHNQVRLMVADLETEFVTDGTTLWETNDATRNWYEVELTGLTEPYNISEVVTAHGKVFAVASLLGNNQHNATRIYSGPVGEPVLHPLPGFEVIGEFPYGGVAVDGDILQVYLGANYAEAQYHFSLDGEEFVAAPLPCPLENVAMLGGIRDNRPIALCNGGGGSPQPGSMTKQVFTAPHLGGTYVPSNPAPSQGYTSGFGPATSDVATIAAVGGSRSLLHSTFDAGKSWSSTILSDRGFALFDLQFVTPDIGHVVDGVPSSSSASAVYRSTDAGHTWQPYDFHRTDG</sequence>
<name>A0A1Q8CYL3_9PSEU</name>
<feature type="chain" id="PRO_5038828748" description="Photosynthesis system II assembly factor Ycf48/Hcf136-like domain-containing protein" evidence="1">
    <location>
        <begin position="21"/>
        <end position="364"/>
    </location>
</feature>
<comment type="caution">
    <text evidence="2">The sequence shown here is derived from an EMBL/GenBank/DDBJ whole genome shotgun (WGS) entry which is preliminary data.</text>
</comment>
<evidence type="ECO:0000313" key="3">
    <source>
        <dbReference type="Proteomes" id="UP000185596"/>
    </source>
</evidence>
<gene>
    <name evidence="2" type="ORF">BU204_00540</name>
</gene>
<accession>A0A1Q8CYL3</accession>
<keyword evidence="1" id="KW-0732">Signal</keyword>
<dbReference type="EMBL" id="MSIE01000001">
    <property type="protein sequence ID" value="OLF19448.1"/>
    <property type="molecule type" value="Genomic_DNA"/>
</dbReference>
<dbReference type="AlphaFoldDB" id="A0A1Q8CYL3"/>
<reference evidence="2 3" key="1">
    <citation type="submission" date="2016-12" db="EMBL/GenBank/DDBJ databases">
        <title>The draft genome sequence of Actinophytocola sp. 11-183.</title>
        <authorList>
            <person name="Wang W."/>
            <person name="Yuan L."/>
        </authorList>
    </citation>
    <scope>NUCLEOTIDE SEQUENCE [LARGE SCALE GENOMIC DNA]</scope>
    <source>
        <strain evidence="2 3">11-183</strain>
    </source>
</reference>
<evidence type="ECO:0008006" key="4">
    <source>
        <dbReference type="Google" id="ProtNLM"/>
    </source>
</evidence>
<evidence type="ECO:0000313" key="2">
    <source>
        <dbReference type="EMBL" id="OLF19448.1"/>
    </source>
</evidence>
<protein>
    <recommendedName>
        <fullName evidence="4">Photosynthesis system II assembly factor Ycf48/Hcf136-like domain-containing protein</fullName>
    </recommendedName>
</protein>
<dbReference type="STRING" id="1912961.BU204_00540"/>
<feature type="signal peptide" evidence="1">
    <location>
        <begin position="1"/>
        <end position="20"/>
    </location>
</feature>